<dbReference type="Proteomes" id="UP001188597">
    <property type="component" value="Unassembled WGS sequence"/>
</dbReference>
<keyword evidence="1" id="KW-0106">Calcium</keyword>
<dbReference type="GO" id="GO:0005509">
    <property type="term" value="F:calcium ion binding"/>
    <property type="evidence" value="ECO:0007669"/>
    <property type="project" value="InterPro"/>
</dbReference>
<reference evidence="4" key="1">
    <citation type="submission" date="2022-12" db="EMBL/GenBank/DDBJ databases">
        <title>Draft genome assemblies for two species of Escallonia (Escalloniales).</title>
        <authorList>
            <person name="Chanderbali A."/>
            <person name="Dervinis C."/>
            <person name="Anghel I."/>
            <person name="Soltis D."/>
            <person name="Soltis P."/>
            <person name="Zapata F."/>
        </authorList>
    </citation>
    <scope>NUCLEOTIDE SEQUENCE</scope>
    <source>
        <strain evidence="4">UCBG64.0493</strain>
        <tissue evidence="4">Leaf</tissue>
    </source>
</reference>
<organism evidence="4 5">
    <name type="scientific">Escallonia herrerae</name>
    <dbReference type="NCBI Taxonomy" id="1293975"/>
    <lineage>
        <taxon>Eukaryota</taxon>
        <taxon>Viridiplantae</taxon>
        <taxon>Streptophyta</taxon>
        <taxon>Embryophyta</taxon>
        <taxon>Tracheophyta</taxon>
        <taxon>Spermatophyta</taxon>
        <taxon>Magnoliopsida</taxon>
        <taxon>eudicotyledons</taxon>
        <taxon>Gunneridae</taxon>
        <taxon>Pentapetalae</taxon>
        <taxon>asterids</taxon>
        <taxon>campanulids</taxon>
        <taxon>Escalloniales</taxon>
        <taxon>Escalloniaceae</taxon>
        <taxon>Escallonia</taxon>
    </lineage>
</organism>
<protein>
    <recommendedName>
        <fullName evidence="3">EF-hand domain-containing protein</fullName>
    </recommendedName>
</protein>
<feature type="domain" description="EF-hand" evidence="3">
    <location>
        <begin position="86"/>
        <end position="108"/>
    </location>
</feature>
<dbReference type="AlphaFoldDB" id="A0AA89B7K9"/>
<dbReference type="Gene3D" id="1.10.238.10">
    <property type="entry name" value="EF-hand"/>
    <property type="match status" value="1"/>
</dbReference>
<dbReference type="SUPFAM" id="SSF47473">
    <property type="entry name" value="EF-hand"/>
    <property type="match status" value="1"/>
</dbReference>
<feature type="region of interest" description="Disordered" evidence="2">
    <location>
        <begin position="112"/>
        <end position="175"/>
    </location>
</feature>
<feature type="domain" description="EF-hand" evidence="3">
    <location>
        <begin position="37"/>
        <end position="72"/>
    </location>
</feature>
<gene>
    <name evidence="4" type="ORF">RJ639_037728</name>
</gene>
<evidence type="ECO:0000313" key="4">
    <source>
        <dbReference type="EMBL" id="KAK3029443.1"/>
    </source>
</evidence>
<sequence length="211" mass="23745">MVEDYNVEVRASKPTTNVCKGAILPPTTAHKREKVPLTEEQLRLWFKKYDTNQDGNLTWAELMEAFRKLGSHWGGFRAMQAKVYADANGDGCISKDEMEELVRFAYKRNRSLERRRKRASHADHPAATKPKRKAKRKGENEQALNASAGRRHRPPAGGNLSCNPPRVVESGRDLRPETVAMLVDEGEEGEERIGGDMVRALVTPFSSARKC</sequence>
<dbReference type="Pfam" id="PF13405">
    <property type="entry name" value="EF-hand_6"/>
    <property type="match status" value="1"/>
</dbReference>
<dbReference type="Pfam" id="PF13202">
    <property type="entry name" value="EF-hand_5"/>
    <property type="match status" value="1"/>
</dbReference>
<evidence type="ECO:0000313" key="5">
    <source>
        <dbReference type="Proteomes" id="UP001188597"/>
    </source>
</evidence>
<dbReference type="PROSITE" id="PS50222">
    <property type="entry name" value="EF_HAND_2"/>
    <property type="match status" value="2"/>
</dbReference>
<keyword evidence="5" id="KW-1185">Reference proteome</keyword>
<dbReference type="InterPro" id="IPR011992">
    <property type="entry name" value="EF-hand-dom_pair"/>
</dbReference>
<evidence type="ECO:0000259" key="3">
    <source>
        <dbReference type="PROSITE" id="PS50222"/>
    </source>
</evidence>
<dbReference type="PROSITE" id="PS00018">
    <property type="entry name" value="EF_HAND_1"/>
    <property type="match status" value="2"/>
</dbReference>
<evidence type="ECO:0000256" key="1">
    <source>
        <dbReference type="ARBA" id="ARBA00022837"/>
    </source>
</evidence>
<evidence type="ECO:0000256" key="2">
    <source>
        <dbReference type="SAM" id="MobiDB-lite"/>
    </source>
</evidence>
<dbReference type="InterPro" id="IPR002048">
    <property type="entry name" value="EF_hand_dom"/>
</dbReference>
<dbReference type="InterPro" id="IPR018247">
    <property type="entry name" value="EF_Hand_1_Ca_BS"/>
</dbReference>
<dbReference type="EMBL" id="JAVXUP010000379">
    <property type="protein sequence ID" value="KAK3029443.1"/>
    <property type="molecule type" value="Genomic_DNA"/>
</dbReference>
<comment type="caution">
    <text evidence="4">The sequence shown here is derived from an EMBL/GenBank/DDBJ whole genome shotgun (WGS) entry which is preliminary data.</text>
</comment>
<name>A0AA89B7K9_9ASTE</name>
<dbReference type="CDD" id="cd00051">
    <property type="entry name" value="EFh"/>
    <property type="match status" value="1"/>
</dbReference>
<proteinExistence type="predicted"/>
<accession>A0AA89B7K9</accession>